<name>A0ABY9CF10_VITVI</name>
<dbReference type="EMBL" id="CP126655">
    <property type="protein sequence ID" value="WJZ93859.1"/>
    <property type="molecule type" value="Genomic_DNA"/>
</dbReference>
<keyword evidence="3" id="KW-1185">Reference proteome</keyword>
<evidence type="ECO:0000313" key="2">
    <source>
        <dbReference type="EMBL" id="WJZ93859.1"/>
    </source>
</evidence>
<reference evidence="2 3" key="1">
    <citation type="journal article" date="2023" name="Hortic Res">
        <title>The complete reference genome for grapevine (Vitis vinifera L.) genetics and breeding.</title>
        <authorList>
            <person name="Shi X."/>
            <person name="Cao S."/>
            <person name="Wang X."/>
            <person name="Huang S."/>
            <person name="Wang Y."/>
            <person name="Liu Z."/>
            <person name="Liu W."/>
            <person name="Leng X."/>
            <person name="Peng Y."/>
            <person name="Wang N."/>
            <person name="Wang Y."/>
            <person name="Ma Z."/>
            <person name="Xu X."/>
            <person name="Zhang F."/>
            <person name="Xue H."/>
            <person name="Zhong H."/>
            <person name="Wang Y."/>
            <person name="Zhang K."/>
            <person name="Velt A."/>
            <person name="Avia K."/>
            <person name="Holtgrawe D."/>
            <person name="Grimplet J."/>
            <person name="Matus J.T."/>
            <person name="Ware D."/>
            <person name="Wu X."/>
            <person name="Wang H."/>
            <person name="Liu C."/>
            <person name="Fang Y."/>
            <person name="Rustenholz C."/>
            <person name="Cheng Z."/>
            <person name="Xiao H."/>
            <person name="Zhou Y."/>
        </authorList>
    </citation>
    <scope>NUCLEOTIDE SEQUENCE [LARGE SCALE GENOMIC DNA]</scope>
    <source>
        <strain evidence="3">cv. Pinot noir / PN40024</strain>
        <tissue evidence="2">Leaf</tissue>
    </source>
</reference>
<sequence>MGMPQAMLMVRDSILADERSSGAEDGLLRKTQTEEKKRRYLGLFFRLGGRGAKTGCMLELESKLGRKLKQGSRLSGVSNGRAGPGRK</sequence>
<evidence type="ECO:0000313" key="3">
    <source>
        <dbReference type="Proteomes" id="UP001227230"/>
    </source>
</evidence>
<gene>
    <name evidence="2" type="ORF">VitviT2T_012763</name>
</gene>
<feature type="region of interest" description="Disordered" evidence="1">
    <location>
        <begin position="68"/>
        <end position="87"/>
    </location>
</feature>
<dbReference type="Proteomes" id="UP001227230">
    <property type="component" value="Chromosome 8"/>
</dbReference>
<protein>
    <submittedName>
        <fullName evidence="2">Uncharacterized protein</fullName>
    </submittedName>
</protein>
<accession>A0ABY9CF10</accession>
<proteinExistence type="predicted"/>
<organism evidence="2 3">
    <name type="scientific">Vitis vinifera</name>
    <name type="common">Grape</name>
    <dbReference type="NCBI Taxonomy" id="29760"/>
    <lineage>
        <taxon>Eukaryota</taxon>
        <taxon>Viridiplantae</taxon>
        <taxon>Streptophyta</taxon>
        <taxon>Embryophyta</taxon>
        <taxon>Tracheophyta</taxon>
        <taxon>Spermatophyta</taxon>
        <taxon>Magnoliopsida</taxon>
        <taxon>eudicotyledons</taxon>
        <taxon>Gunneridae</taxon>
        <taxon>Pentapetalae</taxon>
        <taxon>rosids</taxon>
        <taxon>Vitales</taxon>
        <taxon>Vitaceae</taxon>
        <taxon>Viteae</taxon>
        <taxon>Vitis</taxon>
    </lineage>
</organism>
<evidence type="ECO:0000256" key="1">
    <source>
        <dbReference type="SAM" id="MobiDB-lite"/>
    </source>
</evidence>